<accession>A0A1J1HUE4</accession>
<keyword evidence="2" id="KW-1185">Reference proteome</keyword>
<organism evidence="1 2">
    <name type="scientific">Clunio marinus</name>
    <dbReference type="NCBI Taxonomy" id="568069"/>
    <lineage>
        <taxon>Eukaryota</taxon>
        <taxon>Metazoa</taxon>
        <taxon>Ecdysozoa</taxon>
        <taxon>Arthropoda</taxon>
        <taxon>Hexapoda</taxon>
        <taxon>Insecta</taxon>
        <taxon>Pterygota</taxon>
        <taxon>Neoptera</taxon>
        <taxon>Endopterygota</taxon>
        <taxon>Diptera</taxon>
        <taxon>Nematocera</taxon>
        <taxon>Chironomoidea</taxon>
        <taxon>Chironomidae</taxon>
        <taxon>Clunio</taxon>
    </lineage>
</organism>
<dbReference type="Proteomes" id="UP000183832">
    <property type="component" value="Unassembled WGS sequence"/>
</dbReference>
<reference evidence="1 2" key="1">
    <citation type="submission" date="2015-04" db="EMBL/GenBank/DDBJ databases">
        <authorList>
            <person name="Syromyatnikov M.Y."/>
            <person name="Popov V.N."/>
        </authorList>
    </citation>
    <scope>NUCLEOTIDE SEQUENCE [LARGE SCALE GENOMIC DNA]</scope>
</reference>
<proteinExistence type="predicted"/>
<protein>
    <submittedName>
        <fullName evidence="1">CLUMA_CG004676, isoform A</fullName>
    </submittedName>
</protein>
<name>A0A1J1HUE4_9DIPT</name>
<evidence type="ECO:0000313" key="2">
    <source>
        <dbReference type="Proteomes" id="UP000183832"/>
    </source>
</evidence>
<dbReference type="EMBL" id="CVRI01000020">
    <property type="protein sequence ID" value="CRK90988.1"/>
    <property type="molecule type" value="Genomic_DNA"/>
</dbReference>
<evidence type="ECO:0000313" key="1">
    <source>
        <dbReference type="EMBL" id="CRK90988.1"/>
    </source>
</evidence>
<sequence>MATRKKLRKLIILQFAMILNLRDKRDKLVVDVKDSAQQLLNFSISMKLKRHLKAYNNVFLREGGKSVQKLGCYIKRVPGAFENISFNSTMHWVVIRKKVDSSTVIEKKSFQAILKPEHVTCFMKKDPSNYKS</sequence>
<dbReference type="AlphaFoldDB" id="A0A1J1HUE4"/>
<gene>
    <name evidence="1" type="ORF">CLUMA_CG004676</name>
</gene>